<protein>
    <recommendedName>
        <fullName evidence="3">Zinc-ribbon domain-containing protein</fullName>
    </recommendedName>
</protein>
<dbReference type="AlphaFoldDB" id="B0G1C5"/>
<dbReference type="GeneID" id="92864732"/>
<name>B0G1C5_9FIRM</name>
<reference evidence="1 2" key="1">
    <citation type="submission" date="2007-10" db="EMBL/GenBank/DDBJ databases">
        <title>Draft genome sequence of Dorea formicigenerans(ATCC 27755).</title>
        <authorList>
            <person name="Sudarsanam P."/>
            <person name="Ley R."/>
            <person name="Guruge J."/>
            <person name="Turnbaugh P.J."/>
            <person name="Mahowald M."/>
            <person name="Liep D."/>
            <person name="Gordon J."/>
        </authorList>
    </citation>
    <scope>NUCLEOTIDE SEQUENCE [LARGE SCALE GENOMIC DNA]</scope>
    <source>
        <strain evidence="1 2">ATCC 27755</strain>
    </source>
</reference>
<evidence type="ECO:0008006" key="3">
    <source>
        <dbReference type="Google" id="ProtNLM"/>
    </source>
</evidence>
<reference evidence="1 2" key="2">
    <citation type="submission" date="2007-10" db="EMBL/GenBank/DDBJ databases">
        <authorList>
            <person name="Fulton L."/>
            <person name="Clifton S."/>
            <person name="Fulton B."/>
            <person name="Xu J."/>
            <person name="Minx P."/>
            <person name="Pepin K.H."/>
            <person name="Johnson M."/>
            <person name="Thiruvilangam P."/>
            <person name="Bhonagiri V."/>
            <person name="Nash W.E."/>
            <person name="Wang C."/>
            <person name="Mardis E.R."/>
            <person name="Wilson R.K."/>
        </authorList>
    </citation>
    <scope>NUCLEOTIDE SEQUENCE [LARGE SCALE GENOMIC DNA]</scope>
    <source>
        <strain evidence="1 2">ATCC 27755</strain>
    </source>
</reference>
<dbReference type="STRING" id="411461.DORFOR_00026"/>
<evidence type="ECO:0000313" key="1">
    <source>
        <dbReference type="EMBL" id="EDR48591.1"/>
    </source>
</evidence>
<organism evidence="1 2">
    <name type="scientific">Dorea formicigenerans ATCC 27755</name>
    <dbReference type="NCBI Taxonomy" id="411461"/>
    <lineage>
        <taxon>Bacteria</taxon>
        <taxon>Bacillati</taxon>
        <taxon>Bacillota</taxon>
        <taxon>Clostridia</taxon>
        <taxon>Lachnospirales</taxon>
        <taxon>Lachnospiraceae</taxon>
        <taxon>Dorea</taxon>
    </lineage>
</organism>
<comment type="caution">
    <text evidence="1">The sequence shown here is derived from an EMBL/GenBank/DDBJ whole genome shotgun (WGS) entry which is preliminary data.</text>
</comment>
<dbReference type="Proteomes" id="UP000005359">
    <property type="component" value="Unassembled WGS sequence"/>
</dbReference>
<dbReference type="RefSeq" id="WP_005330134.1">
    <property type="nucleotide sequence ID" value="NZ_AAXA02000002.1"/>
</dbReference>
<sequence>MQRLCPACFTELPEEANYCPVCGKCMRDIVEQTSQYVGGVPVTTVIKINDCAIRIGEENGLDATSTNRTT</sequence>
<dbReference type="PaxDb" id="411461-DORFOR_00026"/>
<evidence type="ECO:0000313" key="2">
    <source>
        <dbReference type="Proteomes" id="UP000005359"/>
    </source>
</evidence>
<proteinExistence type="predicted"/>
<accession>B0G1C5</accession>
<dbReference type="EMBL" id="AAXA02000002">
    <property type="protein sequence ID" value="EDR48591.1"/>
    <property type="molecule type" value="Genomic_DNA"/>
</dbReference>
<gene>
    <name evidence="1" type="ORF">DORFOR_00026</name>
</gene>